<comment type="caution">
    <text evidence="1">The sequence shown here is derived from an EMBL/GenBank/DDBJ whole genome shotgun (WGS) entry which is preliminary data.</text>
</comment>
<dbReference type="AlphaFoldDB" id="A0A7W3W792"/>
<evidence type="ECO:0000313" key="1">
    <source>
        <dbReference type="EMBL" id="MBB1160171.1"/>
    </source>
</evidence>
<dbReference type="RefSeq" id="WP_182896794.1">
    <property type="nucleotide sequence ID" value="NZ_JACGZW010000027.1"/>
</dbReference>
<name>A0A7W3W792_9PSEU</name>
<keyword evidence="2" id="KW-1185">Reference proteome</keyword>
<evidence type="ECO:0000313" key="2">
    <source>
        <dbReference type="Proteomes" id="UP000526734"/>
    </source>
</evidence>
<dbReference type="EMBL" id="JACGZW010000027">
    <property type="protein sequence ID" value="MBB1160171.1"/>
    <property type="molecule type" value="Genomic_DNA"/>
</dbReference>
<gene>
    <name evidence="1" type="ORF">H4281_44090</name>
</gene>
<reference evidence="1 2" key="1">
    <citation type="submission" date="2020-08" db="EMBL/GenBank/DDBJ databases">
        <title>Amycolatopsis sp. nov. DR6-1 isolated from Dendrobium heterocarpum.</title>
        <authorList>
            <person name="Tedsree N."/>
            <person name="Kuncharoen N."/>
            <person name="Likhitwitayawuid K."/>
            <person name="Tanasupawat S."/>
        </authorList>
    </citation>
    <scope>NUCLEOTIDE SEQUENCE [LARGE SCALE GENOMIC DNA]</scope>
    <source>
        <strain evidence="1 2">DR6-1</strain>
    </source>
</reference>
<accession>A0A7W3W792</accession>
<dbReference type="Proteomes" id="UP000526734">
    <property type="component" value="Unassembled WGS sequence"/>
</dbReference>
<proteinExistence type="predicted"/>
<protein>
    <submittedName>
        <fullName evidence="1">Uncharacterized protein</fullName>
    </submittedName>
</protein>
<sequence length="227" mass="24778">MPGLVELAYTTGGGVVGAALTNYFTKVQERRQLRAEVYRRLEAARAVSGGVREIRIGLPPNTLPSRKTLADALGIVAVLEDGTDAHRALREALSELLTAVLVAGIPRRVADFAAGAHERVLEAATATTVDRRLGGVPGANAEQLTQAAQSYRAETTGLLLAVLWHPWRARLRTPGRIRQLRVAVHALHLQQEEAVAALTRAEQAETLHRRLDPDGTLRETWFEDRLP</sequence>
<organism evidence="1 2">
    <name type="scientific">Amycolatopsis dendrobii</name>
    <dbReference type="NCBI Taxonomy" id="2760662"/>
    <lineage>
        <taxon>Bacteria</taxon>
        <taxon>Bacillati</taxon>
        <taxon>Actinomycetota</taxon>
        <taxon>Actinomycetes</taxon>
        <taxon>Pseudonocardiales</taxon>
        <taxon>Pseudonocardiaceae</taxon>
        <taxon>Amycolatopsis</taxon>
    </lineage>
</organism>